<protein>
    <recommendedName>
        <fullName evidence="4">Secreted protein</fullName>
    </recommendedName>
</protein>
<comment type="caution">
    <text evidence="2">The sequence shown here is derived from an EMBL/GenBank/DDBJ whole genome shotgun (WGS) entry which is preliminary data.</text>
</comment>
<evidence type="ECO:0008006" key="4">
    <source>
        <dbReference type="Google" id="ProtNLM"/>
    </source>
</evidence>
<accession>A0A835KU17</accession>
<dbReference type="EMBL" id="JACEFO010000157">
    <property type="protein sequence ID" value="KAF8779702.1"/>
    <property type="molecule type" value="Genomic_DNA"/>
</dbReference>
<name>A0A835KU17_9POAL</name>
<sequence>MALHRTLLVLAVLAVRPPRRRRPSPASRDPNLIRPVTDRAASALESTVLARSATPRRAPLRALRRQVLYCVVRSEA</sequence>
<dbReference type="Proteomes" id="UP000636709">
    <property type="component" value="Unassembled WGS sequence"/>
</dbReference>
<organism evidence="2 3">
    <name type="scientific">Digitaria exilis</name>
    <dbReference type="NCBI Taxonomy" id="1010633"/>
    <lineage>
        <taxon>Eukaryota</taxon>
        <taxon>Viridiplantae</taxon>
        <taxon>Streptophyta</taxon>
        <taxon>Embryophyta</taxon>
        <taxon>Tracheophyta</taxon>
        <taxon>Spermatophyta</taxon>
        <taxon>Magnoliopsida</taxon>
        <taxon>Liliopsida</taxon>
        <taxon>Poales</taxon>
        <taxon>Poaceae</taxon>
        <taxon>PACMAD clade</taxon>
        <taxon>Panicoideae</taxon>
        <taxon>Panicodae</taxon>
        <taxon>Paniceae</taxon>
        <taxon>Anthephorinae</taxon>
        <taxon>Digitaria</taxon>
    </lineage>
</organism>
<feature type="chain" id="PRO_5032424072" description="Secreted protein" evidence="1">
    <location>
        <begin position="22"/>
        <end position="76"/>
    </location>
</feature>
<evidence type="ECO:0000256" key="1">
    <source>
        <dbReference type="SAM" id="SignalP"/>
    </source>
</evidence>
<evidence type="ECO:0000313" key="3">
    <source>
        <dbReference type="Proteomes" id="UP000636709"/>
    </source>
</evidence>
<reference evidence="2" key="1">
    <citation type="submission" date="2020-07" db="EMBL/GenBank/DDBJ databases">
        <title>Genome sequence and genetic diversity analysis of an under-domesticated orphan crop, white fonio (Digitaria exilis).</title>
        <authorList>
            <person name="Bennetzen J.L."/>
            <person name="Chen S."/>
            <person name="Ma X."/>
            <person name="Wang X."/>
            <person name="Yssel A.E.J."/>
            <person name="Chaluvadi S.R."/>
            <person name="Johnson M."/>
            <person name="Gangashetty P."/>
            <person name="Hamidou F."/>
            <person name="Sanogo M.D."/>
            <person name="Zwaenepoel A."/>
            <person name="Wallace J."/>
            <person name="Van De Peer Y."/>
            <person name="Van Deynze A."/>
        </authorList>
    </citation>
    <scope>NUCLEOTIDE SEQUENCE</scope>
    <source>
        <tissue evidence="2">Leaves</tissue>
    </source>
</reference>
<feature type="signal peptide" evidence="1">
    <location>
        <begin position="1"/>
        <end position="21"/>
    </location>
</feature>
<dbReference type="AlphaFoldDB" id="A0A835KU17"/>
<keyword evidence="1" id="KW-0732">Signal</keyword>
<keyword evidence="3" id="KW-1185">Reference proteome</keyword>
<evidence type="ECO:0000313" key="2">
    <source>
        <dbReference type="EMBL" id="KAF8779702.1"/>
    </source>
</evidence>
<gene>
    <name evidence="2" type="ORF">HU200_002282</name>
</gene>
<proteinExistence type="predicted"/>